<dbReference type="InterPro" id="IPR025851">
    <property type="entry name" value="SUKH-4"/>
</dbReference>
<sequence length="195" mass="21280">MTETACSRVYASGSLEVSAQVLRDFGLEPSTSELMLRLGLPSRLPGDVPVVQFEVPHVVEIDGTGLLAIAREPWGEDLLLCLSASGEVLAVGDGGRQIVNGRLSSFLGFLEAYEAFQAQAKADDSGPMVYSQAEMQARLEAFERGEIPKRSAKPRFDRSRAIRTLVSEWRRLDAAALTEGSRWSIVLEQIQDGLV</sequence>
<gene>
    <name evidence="1" type="ORF">A9K56_14970</name>
</gene>
<reference evidence="1 2" key="1">
    <citation type="submission" date="2016-05" db="EMBL/GenBank/DDBJ databases">
        <title>Draft Genome Sequences of Stenotrophomonas maltophilia Strains Sm32COP, Sm41DVV, Sm46PAILV, SmF3, SmF22, SmSOFb1 and SmCVFa1, Isolated from Different Manures, in France.</title>
        <authorList>
            <person name="Nazaret S."/>
            <person name="Bodilis J."/>
        </authorList>
    </citation>
    <scope>NUCLEOTIDE SEQUENCE [LARGE SCALE GENOMIC DNA]</scope>
    <source>
        <strain evidence="1 2">Sm41DVV</strain>
    </source>
</reference>
<dbReference type="Proteomes" id="UP000092125">
    <property type="component" value="Unassembled WGS sequence"/>
</dbReference>
<organism evidence="1 2">
    <name type="scientific">Stenotrophomonas maltophilia</name>
    <name type="common">Pseudomonas maltophilia</name>
    <name type="synonym">Xanthomonas maltophilia</name>
    <dbReference type="NCBI Taxonomy" id="40324"/>
    <lineage>
        <taxon>Bacteria</taxon>
        <taxon>Pseudomonadati</taxon>
        <taxon>Pseudomonadota</taxon>
        <taxon>Gammaproteobacteria</taxon>
        <taxon>Lysobacterales</taxon>
        <taxon>Lysobacteraceae</taxon>
        <taxon>Stenotrophomonas</taxon>
        <taxon>Stenotrophomonas maltophilia group</taxon>
    </lineage>
</organism>
<dbReference type="Pfam" id="PF14435">
    <property type="entry name" value="SUKH-4"/>
    <property type="match status" value="1"/>
</dbReference>
<accession>A0AAP7GQF8</accession>
<proteinExistence type="predicted"/>
<evidence type="ECO:0000313" key="1">
    <source>
        <dbReference type="EMBL" id="OBU60307.1"/>
    </source>
</evidence>
<protein>
    <recommendedName>
        <fullName evidence="3">SUKH-4 immunity protein of toxin-antitoxin system</fullName>
    </recommendedName>
</protein>
<evidence type="ECO:0000313" key="2">
    <source>
        <dbReference type="Proteomes" id="UP000092125"/>
    </source>
</evidence>
<comment type="caution">
    <text evidence="1">The sequence shown here is derived from an EMBL/GenBank/DDBJ whole genome shotgun (WGS) entry which is preliminary data.</text>
</comment>
<dbReference type="AlphaFoldDB" id="A0AAP7GQF8"/>
<name>A0AAP7GQF8_STEMA</name>
<evidence type="ECO:0008006" key="3">
    <source>
        <dbReference type="Google" id="ProtNLM"/>
    </source>
</evidence>
<dbReference type="EMBL" id="LYVI01000010">
    <property type="protein sequence ID" value="OBU60307.1"/>
    <property type="molecule type" value="Genomic_DNA"/>
</dbReference>